<organism evidence="10 11">
    <name type="scientific">Batillaria attramentaria</name>
    <dbReference type="NCBI Taxonomy" id="370345"/>
    <lineage>
        <taxon>Eukaryota</taxon>
        <taxon>Metazoa</taxon>
        <taxon>Spiralia</taxon>
        <taxon>Lophotrochozoa</taxon>
        <taxon>Mollusca</taxon>
        <taxon>Gastropoda</taxon>
        <taxon>Caenogastropoda</taxon>
        <taxon>Sorbeoconcha</taxon>
        <taxon>Cerithioidea</taxon>
        <taxon>Batillariidae</taxon>
        <taxon>Batillaria</taxon>
    </lineage>
</organism>
<evidence type="ECO:0000259" key="9">
    <source>
        <dbReference type="PROSITE" id="PS50262"/>
    </source>
</evidence>
<sequence>YYAIVHPLSAMKFNSKSRTRRILAATWVIPVVLASPYTFSKSYAFVISSEMGSISRQICTDRFDEIDTLMYGSGVSGRFRSGFFIFLFLVIYLLPMLVILATCVRIAICLLQPISVRRWPPATRKDTGRRHEENKRKFCFDSFSLAEPWAAKLQLEQVVNLSLAPGQGHILRIWCPIKLAKNTVAGTH</sequence>
<comment type="subcellular location">
    <subcellularLocation>
        <location evidence="1">Membrane</location>
        <topology evidence="1">Multi-pass membrane protein</topology>
    </subcellularLocation>
</comment>
<keyword evidence="5 8" id="KW-0472">Membrane</keyword>
<dbReference type="EMBL" id="JACVVK020000318">
    <property type="protein sequence ID" value="KAK7478719.1"/>
    <property type="molecule type" value="Genomic_DNA"/>
</dbReference>
<dbReference type="PANTHER" id="PTHR24243">
    <property type="entry name" value="G-PROTEIN COUPLED RECEPTOR"/>
    <property type="match status" value="1"/>
</dbReference>
<keyword evidence="7" id="KW-0807">Transducer</keyword>
<evidence type="ECO:0000256" key="5">
    <source>
        <dbReference type="ARBA" id="ARBA00023136"/>
    </source>
</evidence>
<comment type="caution">
    <text evidence="10">The sequence shown here is derived from an EMBL/GenBank/DDBJ whole genome shotgun (WGS) entry which is preliminary data.</text>
</comment>
<evidence type="ECO:0000256" key="6">
    <source>
        <dbReference type="ARBA" id="ARBA00023170"/>
    </source>
</evidence>
<proteinExistence type="predicted"/>
<feature type="transmembrane region" description="Helical" evidence="8">
    <location>
        <begin position="21"/>
        <end position="39"/>
    </location>
</feature>
<dbReference type="GO" id="GO:0004930">
    <property type="term" value="F:G protein-coupled receptor activity"/>
    <property type="evidence" value="ECO:0007669"/>
    <property type="project" value="UniProtKB-KW"/>
</dbReference>
<protein>
    <recommendedName>
        <fullName evidence="9">G-protein coupled receptors family 1 profile domain-containing protein</fullName>
    </recommendedName>
</protein>
<dbReference type="Pfam" id="PF00001">
    <property type="entry name" value="7tm_1"/>
    <property type="match status" value="1"/>
</dbReference>
<evidence type="ECO:0000256" key="8">
    <source>
        <dbReference type="SAM" id="Phobius"/>
    </source>
</evidence>
<feature type="transmembrane region" description="Helical" evidence="8">
    <location>
        <begin position="83"/>
        <end position="108"/>
    </location>
</feature>
<feature type="domain" description="G-protein coupled receptors family 1 profile" evidence="9">
    <location>
        <begin position="1"/>
        <end position="106"/>
    </location>
</feature>
<keyword evidence="11" id="KW-1185">Reference proteome</keyword>
<dbReference type="GO" id="GO:0016020">
    <property type="term" value="C:membrane"/>
    <property type="evidence" value="ECO:0007669"/>
    <property type="project" value="UniProtKB-SubCell"/>
</dbReference>
<evidence type="ECO:0000256" key="7">
    <source>
        <dbReference type="ARBA" id="ARBA00023224"/>
    </source>
</evidence>
<evidence type="ECO:0000313" key="11">
    <source>
        <dbReference type="Proteomes" id="UP001519460"/>
    </source>
</evidence>
<evidence type="ECO:0000256" key="3">
    <source>
        <dbReference type="ARBA" id="ARBA00022989"/>
    </source>
</evidence>
<dbReference type="PROSITE" id="PS50262">
    <property type="entry name" value="G_PROTEIN_RECEP_F1_2"/>
    <property type="match status" value="1"/>
</dbReference>
<keyword evidence="6" id="KW-0675">Receptor</keyword>
<dbReference type="PANTHER" id="PTHR24243:SF208">
    <property type="entry name" value="PYROKININ-1 RECEPTOR"/>
    <property type="match status" value="1"/>
</dbReference>
<keyword evidence="4" id="KW-0297">G-protein coupled receptor</keyword>
<dbReference type="InterPro" id="IPR017452">
    <property type="entry name" value="GPCR_Rhodpsn_7TM"/>
</dbReference>
<dbReference type="AlphaFoldDB" id="A0ABD0JVG8"/>
<accession>A0ABD0JVG8</accession>
<reference evidence="10 11" key="1">
    <citation type="journal article" date="2023" name="Sci. Data">
        <title>Genome assembly of the Korean intertidal mud-creeper Batillaria attramentaria.</title>
        <authorList>
            <person name="Patra A.K."/>
            <person name="Ho P.T."/>
            <person name="Jun S."/>
            <person name="Lee S.J."/>
            <person name="Kim Y."/>
            <person name="Won Y.J."/>
        </authorList>
    </citation>
    <scope>NUCLEOTIDE SEQUENCE [LARGE SCALE GENOMIC DNA]</scope>
    <source>
        <strain evidence="10">Wonlab-2016</strain>
    </source>
</reference>
<name>A0ABD0JVG8_9CAEN</name>
<dbReference type="Proteomes" id="UP001519460">
    <property type="component" value="Unassembled WGS sequence"/>
</dbReference>
<evidence type="ECO:0000313" key="10">
    <source>
        <dbReference type="EMBL" id="KAK7478719.1"/>
    </source>
</evidence>
<dbReference type="SUPFAM" id="SSF81321">
    <property type="entry name" value="Family A G protein-coupled receptor-like"/>
    <property type="match status" value="1"/>
</dbReference>
<dbReference type="Gene3D" id="1.20.1070.10">
    <property type="entry name" value="Rhodopsin 7-helix transmembrane proteins"/>
    <property type="match status" value="1"/>
</dbReference>
<dbReference type="InterPro" id="IPR000276">
    <property type="entry name" value="GPCR_Rhodpsn"/>
</dbReference>
<gene>
    <name evidence="10" type="ORF">BaRGS_00030023</name>
</gene>
<evidence type="ECO:0000256" key="1">
    <source>
        <dbReference type="ARBA" id="ARBA00004141"/>
    </source>
</evidence>
<keyword evidence="2 8" id="KW-0812">Transmembrane</keyword>
<keyword evidence="3 8" id="KW-1133">Transmembrane helix</keyword>
<evidence type="ECO:0000256" key="2">
    <source>
        <dbReference type="ARBA" id="ARBA00022692"/>
    </source>
</evidence>
<feature type="non-terminal residue" evidence="10">
    <location>
        <position position="1"/>
    </location>
</feature>
<evidence type="ECO:0000256" key="4">
    <source>
        <dbReference type="ARBA" id="ARBA00023040"/>
    </source>
</evidence>